<dbReference type="SUPFAM" id="SSF55729">
    <property type="entry name" value="Acyl-CoA N-acyltransferases (Nat)"/>
    <property type="match status" value="1"/>
</dbReference>
<dbReference type="AlphaFoldDB" id="A0A3G3K6F4"/>
<dbReference type="KEGG" id="coh:EAV92_24030"/>
<dbReference type="RefSeq" id="WP_123043420.1">
    <property type="nucleotide sequence ID" value="NZ_CP033433.1"/>
</dbReference>
<sequence length="152" mass="17582">MKIEQAVADDAEEIYAVQLRHFAGEPELSAIQKMENAWSLKQSLKTRIWLKAVWGNATIAGVTRGQDRGQIVYVDVLWVPDSARRSSLCVRLLRELEGRFPDRATFHARAAHRDAKRFDVYKKAGYLPLYEERKENGLLLRLYEKRLPDPQT</sequence>
<organism evidence="2 3">
    <name type="scientific">Cohnella candidum</name>
    <dbReference type="NCBI Taxonomy" id="2674991"/>
    <lineage>
        <taxon>Bacteria</taxon>
        <taxon>Bacillati</taxon>
        <taxon>Bacillota</taxon>
        <taxon>Bacilli</taxon>
        <taxon>Bacillales</taxon>
        <taxon>Paenibacillaceae</taxon>
        <taxon>Cohnella</taxon>
    </lineage>
</organism>
<protein>
    <recommendedName>
        <fullName evidence="1">N-acetyltransferase domain-containing protein</fullName>
    </recommendedName>
</protein>
<feature type="domain" description="N-acetyltransferase" evidence="1">
    <location>
        <begin position="1"/>
        <end position="145"/>
    </location>
</feature>
<name>A0A3G3K6F4_9BACL</name>
<evidence type="ECO:0000259" key="1">
    <source>
        <dbReference type="PROSITE" id="PS51186"/>
    </source>
</evidence>
<accession>A0A3G3K6F4</accession>
<dbReference type="Proteomes" id="UP000269097">
    <property type="component" value="Chromosome"/>
</dbReference>
<evidence type="ECO:0000313" key="3">
    <source>
        <dbReference type="Proteomes" id="UP000269097"/>
    </source>
</evidence>
<dbReference type="Gene3D" id="3.40.630.30">
    <property type="match status" value="1"/>
</dbReference>
<dbReference type="InterPro" id="IPR000182">
    <property type="entry name" value="GNAT_dom"/>
</dbReference>
<dbReference type="EMBL" id="CP033433">
    <property type="protein sequence ID" value="AYQ75339.1"/>
    <property type="molecule type" value="Genomic_DNA"/>
</dbReference>
<keyword evidence="3" id="KW-1185">Reference proteome</keyword>
<dbReference type="GO" id="GO:0016747">
    <property type="term" value="F:acyltransferase activity, transferring groups other than amino-acyl groups"/>
    <property type="evidence" value="ECO:0007669"/>
    <property type="project" value="InterPro"/>
</dbReference>
<evidence type="ECO:0000313" key="2">
    <source>
        <dbReference type="EMBL" id="AYQ75339.1"/>
    </source>
</evidence>
<proteinExistence type="predicted"/>
<reference evidence="2 3" key="1">
    <citation type="submission" date="2018-10" db="EMBL/GenBank/DDBJ databases">
        <title>Genome Sequence of Cohnella sp.</title>
        <authorList>
            <person name="Srinivasan S."/>
            <person name="Kim M.K."/>
        </authorList>
    </citation>
    <scope>NUCLEOTIDE SEQUENCE [LARGE SCALE GENOMIC DNA]</scope>
    <source>
        <strain evidence="2 3">18JY8-7</strain>
    </source>
</reference>
<dbReference type="Pfam" id="PF13673">
    <property type="entry name" value="Acetyltransf_10"/>
    <property type="match status" value="1"/>
</dbReference>
<gene>
    <name evidence="2" type="ORF">EAV92_24030</name>
</gene>
<dbReference type="PROSITE" id="PS51186">
    <property type="entry name" value="GNAT"/>
    <property type="match status" value="1"/>
</dbReference>
<dbReference type="InterPro" id="IPR016181">
    <property type="entry name" value="Acyl_CoA_acyltransferase"/>
</dbReference>